<dbReference type="PROSITE" id="PS51421">
    <property type="entry name" value="RAS"/>
    <property type="match status" value="1"/>
</dbReference>
<name>A0A3B1K9C4_ASTMX</name>
<dbReference type="SMART" id="SM00175">
    <property type="entry name" value="RAB"/>
    <property type="match status" value="1"/>
</dbReference>
<dbReference type="Proteomes" id="UP000018467">
    <property type="component" value="Unassembled WGS sequence"/>
</dbReference>
<dbReference type="GO" id="GO:0003925">
    <property type="term" value="F:G protein activity"/>
    <property type="evidence" value="ECO:0007669"/>
    <property type="project" value="UniProtKB-EC"/>
</dbReference>
<evidence type="ECO:0000256" key="3">
    <source>
        <dbReference type="ARBA" id="ARBA00022741"/>
    </source>
</evidence>
<dbReference type="PROSITE" id="PS51419">
    <property type="entry name" value="RAB"/>
    <property type="match status" value="1"/>
</dbReference>
<reference evidence="7" key="4">
    <citation type="submission" date="2025-09" db="UniProtKB">
        <authorList>
            <consortium name="Ensembl"/>
        </authorList>
    </citation>
    <scope>IDENTIFICATION</scope>
</reference>
<dbReference type="GO" id="GO:0005525">
    <property type="term" value="F:GTP binding"/>
    <property type="evidence" value="ECO:0007669"/>
    <property type="project" value="UniProtKB-KW"/>
</dbReference>
<dbReference type="InterPro" id="IPR051065">
    <property type="entry name" value="Ras-related_GTPase"/>
</dbReference>
<evidence type="ECO:0000313" key="7">
    <source>
        <dbReference type="Ensembl" id="ENSAMXP00000050244.1"/>
    </source>
</evidence>
<dbReference type="Gene3D" id="3.40.50.300">
    <property type="entry name" value="P-loop containing nucleotide triphosphate hydrolases"/>
    <property type="match status" value="1"/>
</dbReference>
<dbReference type="GeneTree" id="ENSGT00940000164158"/>
<sequence>MTGLNTARMEANVVVLGTDSVGKSALTVRFLTRRFIGEYGDIESIFSHSITVDGREQTLNIWDSPFSQVITHETGCWHVSQQDLSPESTTYEKRLQWADGFVLVYSICDRASFNTIGKLLQSIKATKDYAGLQNVPIVIVGNKRDLHHRRTVLSEEGRLLALSADCQFYEVSAAENYHSVLMVFHGLVNRVRESRSAGKKPAGIKGIVKSMSAVFARRRTDSL</sequence>
<comment type="similarity">
    <text evidence="1">Belongs to the small GTPase superfamily. Ras family.</text>
</comment>
<comment type="catalytic activity">
    <reaction evidence="6">
        <text>GTP + H2O = GDP + phosphate + H(+)</text>
        <dbReference type="Rhea" id="RHEA:19669"/>
        <dbReference type="ChEBI" id="CHEBI:15377"/>
        <dbReference type="ChEBI" id="CHEBI:15378"/>
        <dbReference type="ChEBI" id="CHEBI:37565"/>
        <dbReference type="ChEBI" id="CHEBI:43474"/>
        <dbReference type="ChEBI" id="CHEBI:58189"/>
        <dbReference type="EC" id="3.6.5.2"/>
    </reaction>
</comment>
<dbReference type="SUPFAM" id="SSF52540">
    <property type="entry name" value="P-loop containing nucleoside triphosphate hydrolases"/>
    <property type="match status" value="1"/>
</dbReference>
<dbReference type="Bgee" id="ENSAMXG00000029968">
    <property type="expression patterns" value="Expressed in head kidney and 6 other cell types or tissues"/>
</dbReference>
<accession>A0A3B1K9C4</accession>
<evidence type="ECO:0000256" key="4">
    <source>
        <dbReference type="ARBA" id="ARBA00022801"/>
    </source>
</evidence>
<organism evidence="7 8">
    <name type="scientific">Astyanax mexicanus</name>
    <name type="common">Blind cave fish</name>
    <name type="synonym">Astyanax fasciatus mexicanus</name>
    <dbReference type="NCBI Taxonomy" id="7994"/>
    <lineage>
        <taxon>Eukaryota</taxon>
        <taxon>Metazoa</taxon>
        <taxon>Chordata</taxon>
        <taxon>Craniata</taxon>
        <taxon>Vertebrata</taxon>
        <taxon>Euteleostomi</taxon>
        <taxon>Actinopterygii</taxon>
        <taxon>Neopterygii</taxon>
        <taxon>Teleostei</taxon>
        <taxon>Ostariophysi</taxon>
        <taxon>Characiformes</taxon>
        <taxon>Characoidei</taxon>
        <taxon>Acestrorhamphidae</taxon>
        <taxon>Acestrorhamphinae</taxon>
        <taxon>Astyanax</taxon>
    </lineage>
</organism>
<dbReference type="InterPro" id="IPR027417">
    <property type="entry name" value="P-loop_NTPase"/>
</dbReference>
<keyword evidence="4" id="KW-0378">Hydrolase</keyword>
<dbReference type="STRING" id="7994.ENSAMXP00000050244"/>
<dbReference type="GeneID" id="103034607"/>
<dbReference type="InParanoid" id="A0A3B1K9C4"/>
<dbReference type="RefSeq" id="XP_015462649.2">
    <property type="nucleotide sequence ID" value="XM_015607163.3"/>
</dbReference>
<dbReference type="SMART" id="SM00174">
    <property type="entry name" value="RHO"/>
    <property type="match status" value="1"/>
</dbReference>
<keyword evidence="5" id="KW-0342">GTP-binding</keyword>
<dbReference type="FunCoup" id="A0A3B1K9C4">
    <property type="interactions" value="2"/>
</dbReference>
<reference evidence="8" key="2">
    <citation type="journal article" date="2014" name="Nat. Commun.">
        <title>The cavefish genome reveals candidate genes for eye loss.</title>
        <authorList>
            <person name="McGaugh S.E."/>
            <person name="Gross J.B."/>
            <person name="Aken B."/>
            <person name="Blin M."/>
            <person name="Borowsky R."/>
            <person name="Chalopin D."/>
            <person name="Hinaux H."/>
            <person name="Jeffery W.R."/>
            <person name="Keene A."/>
            <person name="Ma L."/>
            <person name="Minx P."/>
            <person name="Murphy D."/>
            <person name="O'Quin K.E."/>
            <person name="Retaux S."/>
            <person name="Rohner N."/>
            <person name="Searle S.M."/>
            <person name="Stahl B.A."/>
            <person name="Tabin C."/>
            <person name="Volff J.N."/>
            <person name="Yoshizawa M."/>
            <person name="Warren W.C."/>
        </authorList>
    </citation>
    <scope>NUCLEOTIDE SEQUENCE [LARGE SCALE GENOMIC DNA]</scope>
    <source>
        <strain evidence="8">female</strain>
    </source>
</reference>
<evidence type="ECO:0000256" key="6">
    <source>
        <dbReference type="ARBA" id="ARBA00048098"/>
    </source>
</evidence>
<keyword evidence="8" id="KW-1185">Reference proteome</keyword>
<keyword evidence="3" id="KW-0547">Nucleotide-binding</keyword>
<dbReference type="InterPro" id="IPR001806">
    <property type="entry name" value="Small_GTPase"/>
</dbReference>
<evidence type="ECO:0000256" key="5">
    <source>
        <dbReference type="ARBA" id="ARBA00023134"/>
    </source>
</evidence>
<dbReference type="Pfam" id="PF00071">
    <property type="entry name" value="Ras"/>
    <property type="match status" value="2"/>
</dbReference>
<dbReference type="PRINTS" id="PR00449">
    <property type="entry name" value="RASTRNSFRMNG"/>
</dbReference>
<evidence type="ECO:0000256" key="1">
    <source>
        <dbReference type="ARBA" id="ARBA00008344"/>
    </source>
</evidence>
<dbReference type="SMART" id="SM00173">
    <property type="entry name" value="RAS"/>
    <property type="match status" value="1"/>
</dbReference>
<protein>
    <recommendedName>
        <fullName evidence="2">small monomeric GTPase</fullName>
        <ecNumber evidence="2">3.6.5.2</ecNumber>
    </recommendedName>
</protein>
<evidence type="ECO:0000313" key="8">
    <source>
        <dbReference type="Proteomes" id="UP000018467"/>
    </source>
</evidence>
<reference evidence="8" key="1">
    <citation type="submission" date="2013-03" db="EMBL/GenBank/DDBJ databases">
        <authorList>
            <person name="Jeffery W."/>
            <person name="Warren W."/>
            <person name="Wilson R.K."/>
        </authorList>
    </citation>
    <scope>NUCLEOTIDE SEQUENCE</scope>
    <source>
        <strain evidence="8">female</strain>
    </source>
</reference>
<proteinExistence type="inferred from homology"/>
<dbReference type="Ensembl" id="ENSAMXT00000052394.1">
    <property type="protein sequence ID" value="ENSAMXP00000050244.1"/>
    <property type="gene ID" value="ENSAMXG00000029968.1"/>
</dbReference>
<dbReference type="PANTHER" id="PTHR45704">
    <property type="entry name" value="RAS-LIKE FAMILY MEMBER 11"/>
    <property type="match status" value="1"/>
</dbReference>
<reference evidence="7" key="3">
    <citation type="submission" date="2025-08" db="UniProtKB">
        <authorList>
            <consortium name="Ensembl"/>
        </authorList>
    </citation>
    <scope>IDENTIFICATION</scope>
</reference>
<dbReference type="AlphaFoldDB" id="A0A3B1K9C4"/>
<evidence type="ECO:0000256" key="2">
    <source>
        <dbReference type="ARBA" id="ARBA00011984"/>
    </source>
</evidence>
<dbReference type="EC" id="3.6.5.2" evidence="2"/>